<evidence type="ECO:0000313" key="3">
    <source>
        <dbReference type="EMBL" id="KIO45177.1"/>
    </source>
</evidence>
<dbReference type="Gene3D" id="1.10.10.60">
    <property type="entry name" value="Homeodomain-like"/>
    <property type="match status" value="1"/>
</dbReference>
<proteinExistence type="predicted"/>
<dbReference type="Gene3D" id="2.60.120.10">
    <property type="entry name" value="Jelly Rolls"/>
    <property type="match status" value="1"/>
</dbReference>
<dbReference type="GO" id="GO:0003700">
    <property type="term" value="F:DNA-binding transcription factor activity"/>
    <property type="evidence" value="ECO:0007669"/>
    <property type="project" value="InterPro"/>
</dbReference>
<dbReference type="InterPro" id="IPR018060">
    <property type="entry name" value="HTH_AraC"/>
</dbReference>
<dbReference type="InterPro" id="IPR011051">
    <property type="entry name" value="RmlC_Cupin_sf"/>
</dbReference>
<dbReference type="SUPFAM" id="SSF51182">
    <property type="entry name" value="RmlC-like cupins"/>
    <property type="match status" value="1"/>
</dbReference>
<name>A0AB34R3U0_9PORP</name>
<evidence type="ECO:0000259" key="2">
    <source>
        <dbReference type="PROSITE" id="PS01124"/>
    </source>
</evidence>
<dbReference type="EMBL" id="JPIT01000018">
    <property type="protein sequence ID" value="KIO45177.1"/>
    <property type="molecule type" value="Genomic_DNA"/>
</dbReference>
<reference evidence="3 4" key="1">
    <citation type="submission" date="2014-07" db="EMBL/GenBank/DDBJ databases">
        <title>Porphyromonadaceae bacterium OUH 334697 = ATCC BAA-2682 = DSM 28341 draft genome.</title>
        <authorList>
            <person name="Sydenham T.V."/>
            <person name="Hasman H."/>
            <person name="Justesen U.S."/>
        </authorList>
    </citation>
    <scope>NUCLEOTIDE SEQUENCE [LARGE SCALE GENOMIC DNA]</scope>
    <source>
        <strain evidence="3 4">OUH 334697</strain>
    </source>
</reference>
<dbReference type="PROSITE" id="PS01124">
    <property type="entry name" value="HTH_ARAC_FAMILY_2"/>
    <property type="match status" value="1"/>
</dbReference>
<comment type="caution">
    <text evidence="3">The sequence shown here is derived from an EMBL/GenBank/DDBJ whole genome shotgun (WGS) entry which is preliminary data.</text>
</comment>
<dbReference type="SMART" id="SM00342">
    <property type="entry name" value="HTH_ARAC"/>
    <property type="match status" value="1"/>
</dbReference>
<gene>
    <name evidence="3" type="ORF">IE90_07025</name>
</gene>
<accession>A0AB34R3U0</accession>
<dbReference type="GO" id="GO:0043565">
    <property type="term" value="F:sequence-specific DNA binding"/>
    <property type="evidence" value="ECO:0007669"/>
    <property type="project" value="InterPro"/>
</dbReference>
<dbReference type="PANTHER" id="PTHR43280:SF10">
    <property type="entry name" value="REGULATORY PROTEIN POCR"/>
    <property type="match status" value="1"/>
</dbReference>
<dbReference type="CDD" id="cd02208">
    <property type="entry name" value="cupin_RmlC-like"/>
    <property type="match status" value="1"/>
</dbReference>
<dbReference type="AlphaFoldDB" id="A0AB34R3U0"/>
<evidence type="ECO:0000256" key="1">
    <source>
        <dbReference type="ARBA" id="ARBA00023125"/>
    </source>
</evidence>
<dbReference type="Proteomes" id="UP000031937">
    <property type="component" value="Unassembled WGS sequence"/>
</dbReference>
<sequence length="297" mass="35074">MLIFVCTIKEKGQMNTRICEQSTCEKYDPKNKYGFVLQEVERNTQKVYQGSKFCHELMVVLEGDISVTFKGRQIVCGKEEMFLVPKNCEVEINTSDNPCKLLCIRSNMEEQICLKDHQEILSGLKYFRWEYSSLKVNEPLRLYLNYLLYSIHNVMPCHYYLNVYKLNMAAIFSQYYTKEEIYKLFYPVLGDDYSFKLLVFKHYQSVTSLKDFAEKTGCSLSTFKRRFKKEFNTSAYKWLQIKKAKAIESDLANLTQDIQIIIDKYHFSGHTSFYNFCLKYLGGTPSEIRKRLLNKND</sequence>
<evidence type="ECO:0000313" key="4">
    <source>
        <dbReference type="Proteomes" id="UP000031937"/>
    </source>
</evidence>
<dbReference type="PANTHER" id="PTHR43280">
    <property type="entry name" value="ARAC-FAMILY TRANSCRIPTIONAL REGULATOR"/>
    <property type="match status" value="1"/>
</dbReference>
<feature type="domain" description="HTH araC/xylS-type" evidence="2">
    <location>
        <begin position="193"/>
        <end position="291"/>
    </location>
</feature>
<protein>
    <recommendedName>
        <fullName evidence="2">HTH araC/xylS-type domain-containing protein</fullName>
    </recommendedName>
</protein>
<keyword evidence="1" id="KW-0238">DNA-binding</keyword>
<organism evidence="3 4">
    <name type="scientific">Sanguibacteroides justesenii</name>
    <dbReference type="NCBI Taxonomy" id="1547597"/>
    <lineage>
        <taxon>Bacteria</taxon>
        <taxon>Pseudomonadati</taxon>
        <taxon>Bacteroidota</taxon>
        <taxon>Bacteroidia</taxon>
        <taxon>Bacteroidales</taxon>
        <taxon>Porphyromonadaceae</taxon>
        <taxon>Sanguibacteroides</taxon>
    </lineage>
</organism>
<dbReference type="InterPro" id="IPR014710">
    <property type="entry name" value="RmlC-like_jellyroll"/>
</dbReference>
<dbReference type="Pfam" id="PF12833">
    <property type="entry name" value="HTH_18"/>
    <property type="match status" value="1"/>
</dbReference>